<reference evidence="2 3" key="1">
    <citation type="submission" date="2011-02" db="EMBL/GenBank/DDBJ databases">
        <authorList>
            <person name="Muzny D."/>
            <person name="Qin X."/>
            <person name="Deng J."/>
            <person name="Jiang H."/>
            <person name="Liu Y."/>
            <person name="Qu J."/>
            <person name="Song X.-Z."/>
            <person name="Zhang L."/>
            <person name="Thornton R."/>
            <person name="Coyle M."/>
            <person name="Francisco L."/>
            <person name="Jackson L."/>
            <person name="Javaid M."/>
            <person name="Korchina V."/>
            <person name="Kovar C."/>
            <person name="Mata R."/>
            <person name="Mathew T."/>
            <person name="Ngo R."/>
            <person name="Nguyen L."/>
            <person name="Nguyen N."/>
            <person name="Okwuonu G."/>
            <person name="Ongeri F."/>
            <person name="Pham C."/>
            <person name="Simmons D."/>
            <person name="Wilczek-Boney K."/>
            <person name="Hale W."/>
            <person name="Jakkamsetti A."/>
            <person name="Pham P."/>
            <person name="Ruth R."/>
            <person name="San Lucas F."/>
            <person name="Warren J."/>
            <person name="Zhang J."/>
            <person name="Zhao Z."/>
            <person name="Zhou C."/>
            <person name="Zhu D."/>
            <person name="Lee S."/>
            <person name="Bess C."/>
            <person name="Blankenburg K."/>
            <person name="Forbes L."/>
            <person name="Fu Q."/>
            <person name="Gubbala S."/>
            <person name="Hirani K."/>
            <person name="Jayaseelan J.C."/>
            <person name="Lara F."/>
            <person name="Munidasa M."/>
            <person name="Palculict T."/>
            <person name="Patil S."/>
            <person name="Pu L.-L."/>
            <person name="Saada N."/>
            <person name="Tang L."/>
            <person name="Weissenberger G."/>
            <person name="Zhu Y."/>
            <person name="Hemphill L."/>
            <person name="Shang Y."/>
            <person name="Youmans B."/>
            <person name="Ayvaz T."/>
            <person name="Ross M."/>
            <person name="Santibanez J."/>
            <person name="Aqrawi P."/>
            <person name="Gross S."/>
            <person name="Joshi V."/>
            <person name="Fowler G."/>
            <person name="Nazareth L."/>
            <person name="Reid J."/>
            <person name="Worley K."/>
            <person name="Petrosino J."/>
            <person name="Highlander S."/>
            <person name="Gibbs R."/>
        </authorList>
    </citation>
    <scope>NUCLEOTIDE SEQUENCE [LARGE SCALE GENOMIC DNA]</scope>
    <source>
        <strain evidence="2 3">SK330</strain>
    </source>
</reference>
<proteinExistence type="predicted"/>
<dbReference type="AlphaFoldDB" id="F2CB16"/>
<gene>
    <name evidence="2" type="ORF">HMPREF9386_2354</name>
</gene>
<dbReference type="Proteomes" id="UP000005955">
    <property type="component" value="Unassembled WGS sequence"/>
</dbReference>
<dbReference type="HOGENOM" id="CLU_2636637_0_0_9"/>
<keyword evidence="1" id="KW-1133">Transmembrane helix</keyword>
<sequence>MGLLKSIENKLNKEYNYMKTPIQYMLTEYGAWLAIGIAVGVAIVIFFTSRSAGKILGVIVTGLAISFCCLNSELVLTKVSQFFQFVFNLWTPGG</sequence>
<feature type="transmembrane region" description="Helical" evidence="1">
    <location>
        <begin position="55"/>
        <end position="76"/>
    </location>
</feature>
<keyword evidence="1" id="KW-0812">Transmembrane</keyword>
<feature type="transmembrane region" description="Helical" evidence="1">
    <location>
        <begin position="29"/>
        <end position="48"/>
    </location>
</feature>
<keyword evidence="1" id="KW-0472">Membrane</keyword>
<accession>F2CB16</accession>
<dbReference type="EMBL" id="AFBD01000014">
    <property type="protein sequence ID" value="EGF12345.1"/>
    <property type="molecule type" value="Genomic_DNA"/>
</dbReference>
<organism evidence="2 3">
    <name type="scientific">Streptococcus sanguinis SK330</name>
    <dbReference type="NCBI Taxonomy" id="888813"/>
    <lineage>
        <taxon>Bacteria</taxon>
        <taxon>Bacillati</taxon>
        <taxon>Bacillota</taxon>
        <taxon>Bacilli</taxon>
        <taxon>Lactobacillales</taxon>
        <taxon>Streptococcaceae</taxon>
        <taxon>Streptococcus</taxon>
    </lineage>
</organism>
<evidence type="ECO:0000313" key="2">
    <source>
        <dbReference type="EMBL" id="EGF12345.1"/>
    </source>
</evidence>
<name>F2CB16_STRSA</name>
<dbReference type="InterPro" id="IPR049746">
    <property type="entry name" value="TcpD-like_C"/>
</dbReference>
<protein>
    <submittedName>
        <fullName evidence="2">Uncharacterized protein</fullName>
    </submittedName>
</protein>
<dbReference type="NCBIfam" id="NF040686">
    <property type="entry name" value="TcpD_dom"/>
    <property type="match status" value="1"/>
</dbReference>
<evidence type="ECO:0000313" key="3">
    <source>
        <dbReference type="Proteomes" id="UP000005955"/>
    </source>
</evidence>
<evidence type="ECO:0000256" key="1">
    <source>
        <dbReference type="SAM" id="Phobius"/>
    </source>
</evidence>
<comment type="caution">
    <text evidence="2">The sequence shown here is derived from an EMBL/GenBank/DDBJ whole genome shotgun (WGS) entry which is preliminary data.</text>
</comment>